<dbReference type="InterPro" id="IPR017945">
    <property type="entry name" value="DHBP_synth_RibB-like_a/b_dom"/>
</dbReference>
<proteinExistence type="inferred from homology"/>
<dbReference type="GO" id="GO:0006450">
    <property type="term" value="P:regulation of translational fidelity"/>
    <property type="evidence" value="ECO:0007669"/>
    <property type="project" value="TreeGrafter"/>
</dbReference>
<evidence type="ECO:0000256" key="12">
    <source>
        <dbReference type="ARBA" id="ARBA00048366"/>
    </source>
</evidence>
<sequence>MGFFWRRRKLERMNTKIYQLNQIDEAAAALKRGELVAFPTETVYGLGADATNEAAVKNVYLAKGRPSDNPLIVHVNSVAMVEKYAAEIPDNARKLMKAFWPGSLTIILKIKKGALSKTVTGGLDTVAFRFPDCQPTLDLIGKAGVPMVGPSANTSGKPSPTTAQHVYHDLNGKITGILDNGPTRVGVESTVLDMSTDTPVILRPGAVTKKDIESVIGLIDLNHHKVGKNEIPKAPGMKYKHYAPSAQVYIVDDGTDWTTVAKWVSEQPFDVGFMATEDVLKGLNLPMNAVQFSLGKNVTDASARLFDGLREFDDQPNVKAIVTQAFPAHDLGGAYMNRLNKSAGGVHFDPQQVK</sequence>
<evidence type="ECO:0000256" key="14">
    <source>
        <dbReference type="PIRSR" id="PIRSR004930-1"/>
    </source>
</evidence>
<dbReference type="InterPro" id="IPR010923">
    <property type="entry name" value="T(6)A37_SUA5"/>
</dbReference>
<dbReference type="Gene3D" id="3.40.50.11030">
    <property type="entry name" value="Threonylcarbamoyl-AMP synthase, C-terminal domain"/>
    <property type="match status" value="1"/>
</dbReference>
<feature type="binding site" evidence="14">
    <location>
        <position position="69"/>
    </location>
    <ligand>
        <name>ATP</name>
        <dbReference type="ChEBI" id="CHEBI:30616"/>
    </ligand>
</feature>
<feature type="binding site" evidence="14">
    <location>
        <position position="189"/>
    </location>
    <ligand>
        <name>L-threonine</name>
        <dbReference type="ChEBI" id="CHEBI:57926"/>
    </ligand>
</feature>
<dbReference type="PIRSF" id="PIRSF004930">
    <property type="entry name" value="Tln_factor_SUA5"/>
    <property type="match status" value="1"/>
</dbReference>
<dbReference type="InterPro" id="IPR005145">
    <property type="entry name" value="Sua5_C"/>
</dbReference>
<dbReference type="PROSITE" id="PS51163">
    <property type="entry name" value="YRDC"/>
    <property type="match status" value="1"/>
</dbReference>
<feature type="binding site" evidence="14">
    <location>
        <position position="159"/>
    </location>
    <ligand>
        <name>ATP</name>
        <dbReference type="ChEBI" id="CHEBI:30616"/>
    </ligand>
</feature>
<feature type="binding site" evidence="14">
    <location>
        <position position="65"/>
    </location>
    <ligand>
        <name>ATP</name>
        <dbReference type="ChEBI" id="CHEBI:30616"/>
    </ligand>
</feature>
<keyword evidence="10 13" id="KW-0067">ATP-binding</keyword>
<dbReference type="AlphaFoldDB" id="A0A0R1XGA3"/>
<name>A0A0R1XGA3_9LACO</name>
<feature type="binding site" evidence="14">
    <location>
        <position position="242"/>
    </location>
    <ligand>
        <name>ATP</name>
        <dbReference type="ChEBI" id="CHEBI:30616"/>
    </ligand>
</feature>
<dbReference type="GO" id="GO:0000049">
    <property type="term" value="F:tRNA binding"/>
    <property type="evidence" value="ECO:0007669"/>
    <property type="project" value="TreeGrafter"/>
</dbReference>
<evidence type="ECO:0000313" key="17">
    <source>
        <dbReference type="Proteomes" id="UP000051412"/>
    </source>
</evidence>
<reference evidence="16 17" key="1">
    <citation type="journal article" date="2015" name="Genome Announc.">
        <title>Expanding the biotechnology potential of lactobacilli through comparative genomics of 213 strains and associated genera.</title>
        <authorList>
            <person name="Sun Z."/>
            <person name="Harris H.M."/>
            <person name="McCann A."/>
            <person name="Guo C."/>
            <person name="Argimon S."/>
            <person name="Zhang W."/>
            <person name="Yang X."/>
            <person name="Jeffery I.B."/>
            <person name="Cooney J.C."/>
            <person name="Kagawa T.F."/>
            <person name="Liu W."/>
            <person name="Song Y."/>
            <person name="Salvetti E."/>
            <person name="Wrobel A."/>
            <person name="Rasinkangas P."/>
            <person name="Parkhill J."/>
            <person name="Rea M.C."/>
            <person name="O'Sullivan O."/>
            <person name="Ritari J."/>
            <person name="Douillard F.P."/>
            <person name="Paul Ross R."/>
            <person name="Yang R."/>
            <person name="Briner A.E."/>
            <person name="Felis G.E."/>
            <person name="de Vos W.M."/>
            <person name="Barrangou R."/>
            <person name="Klaenhammer T.R."/>
            <person name="Caufield P.W."/>
            <person name="Cui Y."/>
            <person name="Zhang H."/>
            <person name="O'Toole P.W."/>
        </authorList>
    </citation>
    <scope>NUCLEOTIDE SEQUENCE [LARGE SCALE GENOMIC DNA]</scope>
    <source>
        <strain evidence="16 17">DSM 6035</strain>
    </source>
</reference>
<dbReference type="InterPro" id="IPR038385">
    <property type="entry name" value="Sua5/YwlC_C"/>
</dbReference>
<dbReference type="GO" id="GO:0005737">
    <property type="term" value="C:cytoplasm"/>
    <property type="evidence" value="ECO:0007669"/>
    <property type="project" value="UniProtKB-SubCell"/>
</dbReference>
<dbReference type="InterPro" id="IPR006070">
    <property type="entry name" value="Sua5-like_dom"/>
</dbReference>
<keyword evidence="17" id="KW-1185">Reference proteome</keyword>
<evidence type="ECO:0000259" key="15">
    <source>
        <dbReference type="PROSITE" id="PS51163"/>
    </source>
</evidence>
<feature type="binding site" evidence="14">
    <location>
        <position position="151"/>
    </location>
    <ligand>
        <name>ATP</name>
        <dbReference type="ChEBI" id="CHEBI:30616"/>
    </ligand>
</feature>
<dbReference type="EMBL" id="AZGM01000103">
    <property type="protein sequence ID" value="KRM25964.1"/>
    <property type="molecule type" value="Genomic_DNA"/>
</dbReference>
<comment type="function">
    <text evidence="13">Required for the formation of a threonylcarbamoyl group on adenosine at position 37 (t(6)A37) in tRNAs that read codons beginning with adenine.</text>
</comment>
<dbReference type="GO" id="GO:0008033">
    <property type="term" value="P:tRNA processing"/>
    <property type="evidence" value="ECO:0007669"/>
    <property type="project" value="UniProtKB-KW"/>
</dbReference>
<dbReference type="SUPFAM" id="SSF55821">
    <property type="entry name" value="YrdC/RibB"/>
    <property type="match status" value="1"/>
</dbReference>
<evidence type="ECO:0000313" key="16">
    <source>
        <dbReference type="EMBL" id="KRM25964.1"/>
    </source>
</evidence>
<evidence type="ECO:0000256" key="10">
    <source>
        <dbReference type="ARBA" id="ARBA00022840"/>
    </source>
</evidence>
<dbReference type="NCBIfam" id="TIGR00057">
    <property type="entry name" value="L-threonylcarbamoyladenylate synthase"/>
    <property type="match status" value="1"/>
</dbReference>
<dbReference type="GO" id="GO:0003725">
    <property type="term" value="F:double-stranded RNA binding"/>
    <property type="evidence" value="ECO:0007669"/>
    <property type="project" value="UniProtKB-UniRule"/>
</dbReference>
<dbReference type="Pfam" id="PF03481">
    <property type="entry name" value="Sua5_C"/>
    <property type="match status" value="1"/>
</dbReference>
<evidence type="ECO:0000256" key="2">
    <source>
        <dbReference type="ARBA" id="ARBA00007663"/>
    </source>
</evidence>
<dbReference type="Proteomes" id="UP000051412">
    <property type="component" value="Unassembled WGS sequence"/>
</dbReference>
<dbReference type="Gene3D" id="3.90.870.10">
    <property type="entry name" value="DHBP synthase"/>
    <property type="match status" value="1"/>
</dbReference>
<comment type="caution">
    <text evidence="16">The sequence shown here is derived from an EMBL/GenBank/DDBJ whole genome shotgun (WGS) entry which is preliminary data.</text>
</comment>
<keyword evidence="5 13" id="KW-0963">Cytoplasm</keyword>
<feature type="domain" description="YrdC-like" evidence="15">
    <location>
        <begin position="20"/>
        <end position="207"/>
    </location>
</feature>
<evidence type="ECO:0000256" key="3">
    <source>
        <dbReference type="ARBA" id="ARBA00012584"/>
    </source>
</evidence>
<evidence type="ECO:0000256" key="11">
    <source>
        <dbReference type="ARBA" id="ARBA00029774"/>
    </source>
</evidence>
<evidence type="ECO:0000256" key="8">
    <source>
        <dbReference type="ARBA" id="ARBA00022695"/>
    </source>
</evidence>
<dbReference type="GO" id="GO:0005524">
    <property type="term" value="F:ATP binding"/>
    <property type="evidence" value="ECO:0007669"/>
    <property type="project" value="UniProtKB-UniRule"/>
</dbReference>
<dbReference type="FunFam" id="3.90.870.10:FF:000009">
    <property type="entry name" value="Threonylcarbamoyl-AMP synthase, putative"/>
    <property type="match status" value="1"/>
</dbReference>
<dbReference type="STRING" id="1423782.FD32_GL000572"/>
<evidence type="ECO:0000256" key="4">
    <source>
        <dbReference type="ARBA" id="ARBA00015492"/>
    </source>
</evidence>
<protein>
    <recommendedName>
        <fullName evidence="4 13">Threonylcarbamoyl-AMP synthase</fullName>
        <shortName evidence="13">TC-AMP synthase</shortName>
        <ecNumber evidence="3 13">2.7.7.87</ecNumber>
    </recommendedName>
    <alternativeName>
        <fullName evidence="11 13">L-threonylcarbamoyladenylate synthase</fullName>
    </alternativeName>
</protein>
<feature type="binding site" evidence="14">
    <location>
        <position position="125"/>
    </location>
    <ligand>
        <name>ATP</name>
        <dbReference type="ChEBI" id="CHEBI:30616"/>
    </ligand>
</feature>
<dbReference type="EC" id="2.7.7.87" evidence="3 13"/>
<keyword evidence="6 13" id="KW-0808">Transferase</keyword>
<feature type="binding site" evidence="14">
    <location>
        <position position="203"/>
    </location>
    <ligand>
        <name>ATP</name>
        <dbReference type="ChEBI" id="CHEBI:30616"/>
    </ligand>
</feature>
<evidence type="ECO:0000256" key="1">
    <source>
        <dbReference type="ARBA" id="ARBA00004496"/>
    </source>
</evidence>
<feature type="binding site" evidence="14">
    <location>
        <position position="129"/>
    </location>
    <ligand>
        <name>L-threonine</name>
        <dbReference type="ChEBI" id="CHEBI:57926"/>
    </ligand>
</feature>
<dbReference type="InterPro" id="IPR050156">
    <property type="entry name" value="TC-AMP_synthase_SUA5"/>
</dbReference>
<evidence type="ECO:0000256" key="7">
    <source>
        <dbReference type="ARBA" id="ARBA00022694"/>
    </source>
</evidence>
<comment type="catalytic activity">
    <reaction evidence="12 13">
        <text>L-threonine + hydrogencarbonate + ATP = L-threonylcarbamoyladenylate + diphosphate + H2O</text>
        <dbReference type="Rhea" id="RHEA:36407"/>
        <dbReference type="ChEBI" id="CHEBI:15377"/>
        <dbReference type="ChEBI" id="CHEBI:17544"/>
        <dbReference type="ChEBI" id="CHEBI:30616"/>
        <dbReference type="ChEBI" id="CHEBI:33019"/>
        <dbReference type="ChEBI" id="CHEBI:57926"/>
        <dbReference type="ChEBI" id="CHEBI:73682"/>
        <dbReference type="EC" id="2.7.7.87"/>
    </reaction>
</comment>
<keyword evidence="8 13" id="KW-0548">Nucleotidyltransferase</keyword>
<organism evidence="16 17">
    <name type="scientific">Limosilactobacillus panis DSM 6035</name>
    <dbReference type="NCBI Taxonomy" id="1423782"/>
    <lineage>
        <taxon>Bacteria</taxon>
        <taxon>Bacillati</taxon>
        <taxon>Bacillota</taxon>
        <taxon>Bacilli</taxon>
        <taxon>Lactobacillales</taxon>
        <taxon>Lactobacillaceae</taxon>
        <taxon>Limosilactobacillus</taxon>
    </lineage>
</organism>
<evidence type="ECO:0000256" key="5">
    <source>
        <dbReference type="ARBA" id="ARBA00022490"/>
    </source>
</evidence>
<dbReference type="PANTHER" id="PTHR17490:SF16">
    <property type="entry name" value="THREONYLCARBAMOYL-AMP SYNTHASE"/>
    <property type="match status" value="1"/>
</dbReference>
<feature type="binding site" evidence="14">
    <location>
        <position position="42"/>
    </location>
    <ligand>
        <name>L-threonine</name>
        <dbReference type="ChEBI" id="CHEBI:57926"/>
    </ligand>
</feature>
<evidence type="ECO:0000256" key="13">
    <source>
        <dbReference type="PIRNR" id="PIRNR004930"/>
    </source>
</evidence>
<dbReference type="PANTHER" id="PTHR17490">
    <property type="entry name" value="SUA5"/>
    <property type="match status" value="1"/>
</dbReference>
<keyword evidence="9 13" id="KW-0547">Nucleotide-binding</keyword>
<dbReference type="PATRIC" id="fig|1423782.4.peg.591"/>
<keyword evidence="7 13" id="KW-0819">tRNA processing</keyword>
<comment type="subcellular location">
    <subcellularLocation>
        <location evidence="1 13">Cytoplasm</location>
    </subcellularLocation>
</comment>
<dbReference type="Pfam" id="PF01300">
    <property type="entry name" value="Sua5_yciO_yrdC"/>
    <property type="match status" value="1"/>
</dbReference>
<gene>
    <name evidence="16" type="ORF">FD32_GL000572</name>
</gene>
<evidence type="ECO:0000256" key="6">
    <source>
        <dbReference type="ARBA" id="ARBA00022679"/>
    </source>
</evidence>
<evidence type="ECO:0000256" key="9">
    <source>
        <dbReference type="ARBA" id="ARBA00022741"/>
    </source>
</evidence>
<comment type="similarity">
    <text evidence="2 13">Belongs to the SUA5 family.</text>
</comment>
<accession>A0A0R1XGA3</accession>
<feature type="binding site" evidence="14">
    <location>
        <position position="74"/>
    </location>
    <ligand>
        <name>L-threonine</name>
        <dbReference type="ChEBI" id="CHEBI:57926"/>
    </ligand>
</feature>
<dbReference type="GO" id="GO:0061710">
    <property type="term" value="F:L-threonylcarbamoyladenylate synthase"/>
    <property type="evidence" value="ECO:0007669"/>
    <property type="project" value="UniProtKB-EC"/>
</dbReference>